<name>A0A6I8M976_9CORY</name>
<dbReference type="InterPro" id="IPR012338">
    <property type="entry name" value="Beta-lactam/transpept-like"/>
</dbReference>
<dbReference type="RefSeq" id="WP_155871155.1">
    <property type="nucleotide sequence ID" value="NZ_CP168248.1"/>
</dbReference>
<feature type="region of interest" description="Disordered" evidence="1">
    <location>
        <begin position="407"/>
        <end position="427"/>
    </location>
</feature>
<dbReference type="Gene3D" id="3.90.1310.10">
    <property type="entry name" value="Penicillin-binding protein 2a (Domain 2)"/>
    <property type="match status" value="1"/>
</dbReference>
<proteinExistence type="predicted"/>
<dbReference type="Pfam" id="PF21922">
    <property type="entry name" value="PBP_dimer_2"/>
    <property type="match status" value="1"/>
</dbReference>
<evidence type="ECO:0000313" key="4">
    <source>
        <dbReference type="EMBL" id="VZH84040.1"/>
    </source>
</evidence>
<dbReference type="GO" id="GO:0071972">
    <property type="term" value="F:peptidoglycan L,D-transpeptidase activity"/>
    <property type="evidence" value="ECO:0007669"/>
    <property type="project" value="TreeGrafter"/>
</dbReference>
<sequence>MNRSIRFTSVFALLLILILLVNLTIIQGFSQEKYAHNALNRRGFIELKSQARGQISTGGQVLAESYQDEDGFYQRRYVTNPAIYGPIEGYLSDIYGASGMESNLNGVLSGTDSSVSVRRWTDELLGRKHSGANVELTLLPQVQEVAYNQMANAGYEGAVVAIKPSTGEILAMASTPSYNPSAIVNPDTAEETWAALNANPGNPLLNHATQETLPPGSTFKVITTAAGLNAGYGPGSMLTGQDRITLPDGITTLENYAGQTCAGSQNVTLATAFQYSCNTAFVQMGIDVGQEKFDEAAHAFGVNDRYDLGVDMAPGTIGDVSDPSARGQSSIGQRDVAMSVLHNAVVAATVANGGKRMEPHLVSRIVGQDLKVIKETKPHQINEAVTPEVAATLTDLMRLSERHTAGYTGADIASKTGTAEHGEDSRNSNPHAWYIAFGPSANADVAVAVVVKNGGDAGQAATGGSVAAPIGRAVIAAAQAALAARG</sequence>
<evidence type="ECO:0000259" key="2">
    <source>
        <dbReference type="Pfam" id="PF00905"/>
    </source>
</evidence>
<feature type="domain" description="Penicillin-binding protein transpeptidase" evidence="2">
    <location>
        <begin position="157"/>
        <end position="475"/>
    </location>
</feature>
<reference evidence="4 5" key="1">
    <citation type="submission" date="2019-11" db="EMBL/GenBank/DDBJ databases">
        <authorList>
            <person name="Brisse S."/>
        </authorList>
    </citation>
    <scope>NUCLEOTIDE SEQUENCE [LARGE SCALE GENOMIC DNA]</scope>
    <source>
        <strain evidence="4">FRC0190</strain>
    </source>
</reference>
<feature type="domain" description="Penicillin binding protein A dimerisation" evidence="3">
    <location>
        <begin position="52"/>
        <end position="134"/>
    </location>
</feature>
<dbReference type="PANTHER" id="PTHR30627">
    <property type="entry name" value="PEPTIDOGLYCAN D,D-TRANSPEPTIDASE"/>
    <property type="match status" value="1"/>
</dbReference>
<dbReference type="Pfam" id="PF00905">
    <property type="entry name" value="Transpeptidase"/>
    <property type="match status" value="1"/>
</dbReference>
<evidence type="ECO:0000313" key="5">
    <source>
        <dbReference type="Proteomes" id="UP000423525"/>
    </source>
</evidence>
<dbReference type="GO" id="GO:0071555">
    <property type="term" value="P:cell wall organization"/>
    <property type="evidence" value="ECO:0007669"/>
    <property type="project" value="TreeGrafter"/>
</dbReference>
<dbReference type="KEGG" id="crf:FRC0190_00086"/>
<dbReference type="Proteomes" id="UP000423525">
    <property type="component" value="Chromosome"/>
</dbReference>
<evidence type="ECO:0000259" key="3">
    <source>
        <dbReference type="Pfam" id="PF21922"/>
    </source>
</evidence>
<dbReference type="SUPFAM" id="SSF56601">
    <property type="entry name" value="beta-lactamase/transpeptidase-like"/>
    <property type="match status" value="1"/>
</dbReference>
<accession>A0A6I8M976</accession>
<organism evidence="4 5">
    <name type="scientific">Corynebacterium rouxii</name>
    <dbReference type="NCBI Taxonomy" id="2719119"/>
    <lineage>
        <taxon>Bacteria</taxon>
        <taxon>Bacillati</taxon>
        <taxon>Actinomycetota</taxon>
        <taxon>Actinomycetes</taxon>
        <taxon>Mycobacteriales</taxon>
        <taxon>Corynebacteriaceae</taxon>
        <taxon>Corynebacterium</taxon>
    </lineage>
</organism>
<dbReference type="InterPro" id="IPR054120">
    <property type="entry name" value="PBPA_dimer"/>
</dbReference>
<dbReference type="EMBL" id="LR738855">
    <property type="protein sequence ID" value="VZH84040.1"/>
    <property type="molecule type" value="Genomic_DNA"/>
</dbReference>
<dbReference type="InterPro" id="IPR001460">
    <property type="entry name" value="PCN-bd_Tpept"/>
</dbReference>
<dbReference type="GO" id="GO:0008658">
    <property type="term" value="F:penicillin binding"/>
    <property type="evidence" value="ECO:0007669"/>
    <property type="project" value="InterPro"/>
</dbReference>
<dbReference type="GO" id="GO:0005886">
    <property type="term" value="C:plasma membrane"/>
    <property type="evidence" value="ECO:0007669"/>
    <property type="project" value="TreeGrafter"/>
</dbReference>
<dbReference type="AlphaFoldDB" id="A0A6I8M976"/>
<protein>
    <submittedName>
        <fullName evidence="4">Penicillin-binding protein 2</fullName>
    </submittedName>
</protein>
<evidence type="ECO:0000256" key="1">
    <source>
        <dbReference type="SAM" id="MobiDB-lite"/>
    </source>
</evidence>
<dbReference type="InterPro" id="IPR050515">
    <property type="entry name" value="Beta-lactam/transpept"/>
</dbReference>
<dbReference type="PANTHER" id="PTHR30627:SF24">
    <property type="entry name" value="PENICILLIN-BINDING PROTEIN 4B"/>
    <property type="match status" value="1"/>
</dbReference>
<gene>
    <name evidence="4" type="ORF">FRC0190_00086</name>
</gene>
<dbReference type="Gene3D" id="3.40.710.10">
    <property type="entry name" value="DD-peptidase/beta-lactamase superfamily"/>
    <property type="match status" value="1"/>
</dbReference>